<dbReference type="EMBL" id="SACT01000002">
    <property type="protein sequence ID" value="RVT52340.1"/>
    <property type="molecule type" value="Genomic_DNA"/>
</dbReference>
<dbReference type="GO" id="GO:0016887">
    <property type="term" value="F:ATP hydrolysis activity"/>
    <property type="evidence" value="ECO:0007669"/>
    <property type="project" value="InterPro"/>
</dbReference>
<evidence type="ECO:0000256" key="2">
    <source>
        <dbReference type="SAM" id="Phobius"/>
    </source>
</evidence>
<dbReference type="InterPro" id="IPR003593">
    <property type="entry name" value="AAA+_ATPase"/>
</dbReference>
<dbReference type="SUPFAM" id="SSF47090">
    <property type="entry name" value="PGBD-like"/>
    <property type="match status" value="1"/>
</dbReference>
<keyword evidence="5" id="KW-1185">Reference proteome</keyword>
<dbReference type="InterPro" id="IPR052026">
    <property type="entry name" value="ExeA_AAA_ATPase_DNA-bind"/>
</dbReference>
<dbReference type="SUPFAM" id="SSF52540">
    <property type="entry name" value="P-loop containing nucleoside triphosphate hydrolases"/>
    <property type="match status" value="1"/>
</dbReference>
<evidence type="ECO:0000313" key="4">
    <source>
        <dbReference type="EMBL" id="RVT52340.1"/>
    </source>
</evidence>
<evidence type="ECO:0000259" key="3">
    <source>
        <dbReference type="SMART" id="SM00382"/>
    </source>
</evidence>
<accession>A0A437JXH1</accession>
<keyword evidence="2" id="KW-0472">Membrane</keyword>
<feature type="domain" description="AAA+ ATPase" evidence="3">
    <location>
        <begin position="42"/>
        <end position="186"/>
    </location>
</feature>
<keyword evidence="2" id="KW-0812">Transmembrane</keyword>
<dbReference type="Pfam" id="PF13401">
    <property type="entry name" value="AAA_22"/>
    <property type="match status" value="1"/>
</dbReference>
<comment type="caution">
    <text evidence="4">The sequence shown here is derived from an EMBL/GenBank/DDBJ whole genome shotgun (WGS) entry which is preliminary data.</text>
</comment>
<keyword evidence="2" id="KW-1133">Transmembrane helix</keyword>
<dbReference type="OrthoDB" id="9783370at2"/>
<dbReference type="RefSeq" id="WP_128197532.1">
    <property type="nucleotide sequence ID" value="NZ_SACT01000002.1"/>
</dbReference>
<gene>
    <name evidence="4" type="ORF">ENE75_07815</name>
</gene>
<dbReference type="AlphaFoldDB" id="A0A437JXH1"/>
<dbReference type="SMART" id="SM00382">
    <property type="entry name" value="AAA"/>
    <property type="match status" value="1"/>
</dbReference>
<reference evidence="4 5" key="1">
    <citation type="submission" date="2019-01" db="EMBL/GenBank/DDBJ databases">
        <authorList>
            <person name="Chen W.-M."/>
        </authorList>
    </citation>
    <scope>NUCLEOTIDE SEQUENCE [LARGE SCALE GENOMIC DNA]</scope>
    <source>
        <strain evidence="4 5">ICH-3</strain>
    </source>
</reference>
<proteinExistence type="predicted"/>
<dbReference type="PANTHER" id="PTHR35894:SF1">
    <property type="entry name" value="PHOSPHORIBULOKINASE _ URIDINE KINASE FAMILY"/>
    <property type="match status" value="1"/>
</dbReference>
<sequence length="563" mass="59400">MYNALFGLTQDPFSIAPDPRFLYMSERHREALAHLLYGAQGGGGLVLLTGAVGAGKTTVCRCFVEQLPKSVDLAYVFNPALSVPELLATISDDFGLQVPAQASVKAHVDALNDFLLTRHAQGRSCVLVIDEAQSLAPAVLEQLRLLTNLETDTRKLLQIVLIGQPELRDRLAEPAMEQVAQRVIARYHLEPLAEAETPVYVRHRMAVAGLNGALPFDDDALRRIHRLTRGVPRRINLLCDRALLGAYARQRNTVSAAMVEQAAREVFGDPGATRHDRPAGRWPLAAAGLAVGLGVAAVGGWWLLGQRPGDAGEPAAWAAADAPAVAGPGASVPGPSVPAMTPGTAPAPMLDAAALVARTGWADRNAAWQALAGLWRPGAEGPTELPAGADVCGRLAPAGIACHEGSGTLSLLRQLDRPMWLALQLGAAAPSPVVLTGLGEREADLLLPDGRVRVSLATLTARWTGDFGTLWRLPPGLAAGARLDDGSAAAVWVLDRLRDEQQGALPADASATLRIQAFQRSQGLAVDGLAGPLTLMQLNRAAAVDEPRLSNPPMPGGPQEDTR</sequence>
<dbReference type="PANTHER" id="PTHR35894">
    <property type="entry name" value="GENERAL SECRETION PATHWAY PROTEIN A-RELATED"/>
    <property type="match status" value="1"/>
</dbReference>
<protein>
    <submittedName>
        <fullName evidence="4">AAA family ATPase</fullName>
    </submittedName>
</protein>
<organism evidence="4 5">
    <name type="scientific">Rubrivivax albus</name>
    <dbReference type="NCBI Taxonomy" id="2499835"/>
    <lineage>
        <taxon>Bacteria</taxon>
        <taxon>Pseudomonadati</taxon>
        <taxon>Pseudomonadota</taxon>
        <taxon>Betaproteobacteria</taxon>
        <taxon>Burkholderiales</taxon>
        <taxon>Sphaerotilaceae</taxon>
        <taxon>Rubrivivax</taxon>
    </lineage>
</organism>
<dbReference type="Gene3D" id="3.40.50.300">
    <property type="entry name" value="P-loop containing nucleotide triphosphate hydrolases"/>
    <property type="match status" value="1"/>
</dbReference>
<name>A0A437JXH1_9BURK</name>
<feature type="region of interest" description="Disordered" evidence="1">
    <location>
        <begin position="544"/>
        <end position="563"/>
    </location>
</feature>
<dbReference type="InterPro" id="IPR027417">
    <property type="entry name" value="P-loop_NTPase"/>
</dbReference>
<dbReference type="InterPro" id="IPR049945">
    <property type="entry name" value="AAA_22"/>
</dbReference>
<dbReference type="InterPro" id="IPR036365">
    <property type="entry name" value="PGBD-like_sf"/>
</dbReference>
<evidence type="ECO:0000313" key="5">
    <source>
        <dbReference type="Proteomes" id="UP000288178"/>
    </source>
</evidence>
<evidence type="ECO:0000256" key="1">
    <source>
        <dbReference type="SAM" id="MobiDB-lite"/>
    </source>
</evidence>
<dbReference type="Proteomes" id="UP000288178">
    <property type="component" value="Unassembled WGS sequence"/>
</dbReference>
<dbReference type="Gene3D" id="3.90.70.10">
    <property type="entry name" value="Cysteine proteinases"/>
    <property type="match status" value="1"/>
</dbReference>
<feature type="transmembrane region" description="Helical" evidence="2">
    <location>
        <begin position="284"/>
        <end position="304"/>
    </location>
</feature>